<dbReference type="InterPro" id="IPR009061">
    <property type="entry name" value="DNA-bd_dom_put_sf"/>
</dbReference>
<dbReference type="Pfam" id="PF12728">
    <property type="entry name" value="HTH_17"/>
    <property type="match status" value="1"/>
</dbReference>
<dbReference type="Pfam" id="PF00072">
    <property type="entry name" value="Response_reg"/>
    <property type="match status" value="1"/>
</dbReference>
<name>A0AB39V0D9_9GAMM</name>
<accession>A0AB39V0D9</accession>
<keyword evidence="1 2" id="KW-0597">Phosphoprotein</keyword>
<organism evidence="5">
    <name type="scientific">Thermohahella caldifontis</name>
    <dbReference type="NCBI Taxonomy" id="3142973"/>
    <lineage>
        <taxon>Bacteria</taxon>
        <taxon>Pseudomonadati</taxon>
        <taxon>Pseudomonadota</taxon>
        <taxon>Gammaproteobacteria</taxon>
        <taxon>Oceanospirillales</taxon>
        <taxon>Hahellaceae</taxon>
        <taxon>Thermohahella</taxon>
    </lineage>
</organism>
<reference evidence="5" key="1">
    <citation type="submission" date="2024-05" db="EMBL/GenBank/DDBJ databases">
        <title>Genome sequencing of novel strain.</title>
        <authorList>
            <person name="Ganbat D."/>
            <person name="Ganbat S."/>
            <person name="Lee S.-J."/>
        </authorList>
    </citation>
    <scope>NUCLEOTIDE SEQUENCE</scope>
    <source>
        <strain evidence="5">SMD15-11</strain>
    </source>
</reference>
<dbReference type="Gene3D" id="3.40.50.2300">
    <property type="match status" value="1"/>
</dbReference>
<feature type="region of interest" description="Disordered" evidence="3">
    <location>
        <begin position="54"/>
        <end position="75"/>
    </location>
</feature>
<dbReference type="AlphaFoldDB" id="A0AB39V0D9"/>
<feature type="modified residue" description="4-aspartylphosphate" evidence="2">
    <location>
        <position position="128"/>
    </location>
</feature>
<sequence>MAEKLITTRQAAQMLGVALRTVQLWVEAGALQAWKTPGGHRRIALSSVEKMLAERARATGETQSPEPEASSQADRPTILVVEDDLDLLALYKAHIEDWLPEARVLSASNGFEGLLRIGEHKPDVILTDLSMPGMDGFKMLRTLERNGIVAHCTVIVVTALNEEDIQNNGGLPAGVVCFFKPVPFSELKKRVLAACRR</sequence>
<dbReference type="Gene3D" id="1.10.1660.10">
    <property type="match status" value="1"/>
</dbReference>
<dbReference type="GO" id="GO:0000160">
    <property type="term" value="P:phosphorelay signal transduction system"/>
    <property type="evidence" value="ECO:0007669"/>
    <property type="project" value="InterPro"/>
</dbReference>
<proteinExistence type="predicted"/>
<dbReference type="GO" id="GO:0003677">
    <property type="term" value="F:DNA binding"/>
    <property type="evidence" value="ECO:0007669"/>
    <property type="project" value="InterPro"/>
</dbReference>
<dbReference type="EMBL" id="CP154858">
    <property type="protein sequence ID" value="XDT73773.1"/>
    <property type="molecule type" value="Genomic_DNA"/>
</dbReference>
<dbReference type="InterPro" id="IPR001789">
    <property type="entry name" value="Sig_transdc_resp-reg_receiver"/>
</dbReference>
<dbReference type="SUPFAM" id="SSF46955">
    <property type="entry name" value="Putative DNA-binding domain"/>
    <property type="match status" value="1"/>
</dbReference>
<dbReference type="NCBIfam" id="TIGR01764">
    <property type="entry name" value="excise"/>
    <property type="match status" value="1"/>
</dbReference>
<dbReference type="CDD" id="cd04762">
    <property type="entry name" value="HTH_MerR-trunc"/>
    <property type="match status" value="1"/>
</dbReference>
<dbReference type="SUPFAM" id="SSF52172">
    <property type="entry name" value="CheY-like"/>
    <property type="match status" value="1"/>
</dbReference>
<dbReference type="CDD" id="cd00156">
    <property type="entry name" value="REC"/>
    <property type="match status" value="1"/>
</dbReference>
<feature type="compositionally biased region" description="Polar residues" evidence="3">
    <location>
        <begin position="60"/>
        <end position="74"/>
    </location>
</feature>
<feature type="domain" description="Response regulatory" evidence="4">
    <location>
        <begin position="77"/>
        <end position="195"/>
    </location>
</feature>
<evidence type="ECO:0000256" key="2">
    <source>
        <dbReference type="PROSITE-ProRule" id="PRU00169"/>
    </source>
</evidence>
<gene>
    <name evidence="5" type="ORF">AAIA72_07340</name>
</gene>
<dbReference type="PROSITE" id="PS50110">
    <property type="entry name" value="RESPONSE_REGULATORY"/>
    <property type="match status" value="1"/>
</dbReference>
<dbReference type="SMART" id="SM00448">
    <property type="entry name" value="REC"/>
    <property type="match status" value="1"/>
</dbReference>
<dbReference type="InterPro" id="IPR041657">
    <property type="entry name" value="HTH_17"/>
</dbReference>
<evidence type="ECO:0000256" key="3">
    <source>
        <dbReference type="SAM" id="MobiDB-lite"/>
    </source>
</evidence>
<dbReference type="InterPro" id="IPR050595">
    <property type="entry name" value="Bact_response_regulator"/>
</dbReference>
<dbReference type="InterPro" id="IPR010093">
    <property type="entry name" value="SinI_DNA-bd"/>
</dbReference>
<evidence type="ECO:0000259" key="4">
    <source>
        <dbReference type="PROSITE" id="PS50110"/>
    </source>
</evidence>
<evidence type="ECO:0000313" key="5">
    <source>
        <dbReference type="EMBL" id="XDT73773.1"/>
    </source>
</evidence>
<dbReference type="InterPro" id="IPR011006">
    <property type="entry name" value="CheY-like_superfamily"/>
</dbReference>
<evidence type="ECO:0000256" key="1">
    <source>
        <dbReference type="ARBA" id="ARBA00022553"/>
    </source>
</evidence>
<dbReference type="PANTHER" id="PTHR44591:SF3">
    <property type="entry name" value="RESPONSE REGULATORY DOMAIN-CONTAINING PROTEIN"/>
    <property type="match status" value="1"/>
</dbReference>
<dbReference type="KEGG" id="tcd:AAIA72_07340"/>
<dbReference type="PANTHER" id="PTHR44591">
    <property type="entry name" value="STRESS RESPONSE REGULATOR PROTEIN 1"/>
    <property type="match status" value="1"/>
</dbReference>
<protein>
    <submittedName>
        <fullName evidence="5">Response regulator</fullName>
    </submittedName>
</protein>
<dbReference type="RefSeq" id="WP_369602753.1">
    <property type="nucleotide sequence ID" value="NZ_CP154858.1"/>
</dbReference>